<keyword evidence="3" id="KW-0963">Cytoplasm</keyword>
<dbReference type="GO" id="GO:0051225">
    <property type="term" value="P:spindle assembly"/>
    <property type="evidence" value="ECO:0007669"/>
    <property type="project" value="TreeGrafter"/>
</dbReference>
<evidence type="ECO:0000256" key="5">
    <source>
        <dbReference type="ARBA" id="ARBA00023212"/>
    </source>
</evidence>
<dbReference type="InterPro" id="IPR042241">
    <property type="entry name" value="GCP_C_sf"/>
</dbReference>
<feature type="domain" description="Gamma tubulin complex component C-terminal" evidence="7">
    <location>
        <begin position="1026"/>
        <end position="1297"/>
    </location>
</feature>
<dbReference type="InterPro" id="IPR041470">
    <property type="entry name" value="GCP_N"/>
</dbReference>
<dbReference type="InterPro" id="IPR007259">
    <property type="entry name" value="GCP"/>
</dbReference>
<dbReference type="PANTHER" id="PTHR19302:SF70">
    <property type="entry name" value="GAMMA-TUBULIN COMPLEX COMPONENT 6"/>
    <property type="match status" value="1"/>
</dbReference>
<protein>
    <recommendedName>
        <fullName evidence="11">Gamma tubulin complex component C-terminal domain-containing protein</fullName>
    </recommendedName>
</protein>
<feature type="coiled-coil region" evidence="6">
    <location>
        <begin position="691"/>
        <end position="718"/>
    </location>
</feature>
<comment type="subcellular location">
    <subcellularLocation>
        <location evidence="1">Cytoplasm</location>
        <location evidence="1">Cytoskeleton</location>
    </subcellularLocation>
</comment>
<keyword evidence="4" id="KW-0493">Microtubule</keyword>
<dbReference type="Pfam" id="PF04130">
    <property type="entry name" value="GCP_C_terminal"/>
    <property type="match status" value="1"/>
</dbReference>
<dbReference type="OrthoDB" id="775571at2759"/>
<comment type="similarity">
    <text evidence="2">Belongs to the TUBGCP family.</text>
</comment>
<dbReference type="GO" id="GO:0043015">
    <property type="term" value="F:gamma-tubulin binding"/>
    <property type="evidence" value="ECO:0007669"/>
    <property type="project" value="InterPro"/>
</dbReference>
<keyword evidence="5" id="KW-0206">Cytoskeleton</keyword>
<gene>
    <name evidence="9" type="ORF">SteCoe_404</name>
</gene>
<dbReference type="GO" id="GO:0005874">
    <property type="term" value="C:microtubule"/>
    <property type="evidence" value="ECO:0007669"/>
    <property type="project" value="UniProtKB-KW"/>
</dbReference>
<evidence type="ECO:0000256" key="6">
    <source>
        <dbReference type="SAM" id="Coils"/>
    </source>
</evidence>
<dbReference type="GO" id="GO:0000278">
    <property type="term" value="P:mitotic cell cycle"/>
    <property type="evidence" value="ECO:0007669"/>
    <property type="project" value="TreeGrafter"/>
</dbReference>
<accession>A0A1R2D437</accession>
<dbReference type="GO" id="GO:0007020">
    <property type="term" value="P:microtubule nucleation"/>
    <property type="evidence" value="ECO:0007669"/>
    <property type="project" value="InterPro"/>
</dbReference>
<organism evidence="9 10">
    <name type="scientific">Stentor coeruleus</name>
    <dbReference type="NCBI Taxonomy" id="5963"/>
    <lineage>
        <taxon>Eukaryota</taxon>
        <taxon>Sar</taxon>
        <taxon>Alveolata</taxon>
        <taxon>Ciliophora</taxon>
        <taxon>Postciliodesmatophora</taxon>
        <taxon>Heterotrichea</taxon>
        <taxon>Heterotrichida</taxon>
        <taxon>Stentoridae</taxon>
        <taxon>Stentor</taxon>
    </lineage>
</organism>
<dbReference type="GO" id="GO:0051011">
    <property type="term" value="F:microtubule minus-end binding"/>
    <property type="evidence" value="ECO:0007669"/>
    <property type="project" value="TreeGrafter"/>
</dbReference>
<evidence type="ECO:0008006" key="11">
    <source>
        <dbReference type="Google" id="ProtNLM"/>
    </source>
</evidence>
<evidence type="ECO:0000259" key="7">
    <source>
        <dbReference type="Pfam" id="PF04130"/>
    </source>
</evidence>
<dbReference type="Proteomes" id="UP000187209">
    <property type="component" value="Unassembled WGS sequence"/>
</dbReference>
<proteinExistence type="inferred from homology"/>
<evidence type="ECO:0000256" key="1">
    <source>
        <dbReference type="ARBA" id="ARBA00004245"/>
    </source>
</evidence>
<keyword evidence="6" id="KW-0175">Coiled coil</keyword>
<dbReference type="GO" id="GO:0000930">
    <property type="term" value="C:gamma-tubulin complex"/>
    <property type="evidence" value="ECO:0007669"/>
    <property type="project" value="TreeGrafter"/>
</dbReference>
<name>A0A1R2D437_9CILI</name>
<sequence>MAASVIADLNALEKNIKGSAKGLNSEVWGILLKYQDQPCKSLDHLLQEINKIVFTMRCSSQFDEATALEILINLFLSKKHYANGSYTYTPLTQHISILFLLLKLESSGTGRELSEISWKNLTYLHKSNSEKFRWNAPTDLFSDSISHFPPQISLTEKDYFHHKLGYLGSDTYSTNSRFGSYTSVFPNTNISSSLKLGDYKFPEKSSDWFDNTEGELMGAFLHVQVQDKSNPFGICLKVPPLNSVESKAEFPFPCISQGPGIMKVKNKKEGKVDWKKIVENTVENKNLPEFDEKGLKRLKLWEKREKTIKMQGILHVKDKKYEEFLVSYLDNSYRPTEKPIELKVFIRNLKNLILNIPNMLYDLDEYKPKSRFRLESHSHDMLVNFLREIVEMAKGYRFLVRLTVEMERKNELIGPAFAKGIKEILAFYENFIIEVPENLTLIEFCVMTKNLREQIESLRIVCSNIPNGLKLIDYLYVILTKNEGDFENYHLLQKLFKNIIQPILNTLTDFTYSGEINDIYNEFYIQYDKPSLNFNDFSLEKYSQSFTSLESTFFDPIREDLLKIGRNLQLLKFLNEDLSSYYQLLSSASLSSLKSSNIMLPHFKISYKTAKLHKKSDDFLAFNAEQTRCLLALEKKIIESEEEYYQILQNKKAKQILTTKLLSQTKIKMDAERFEEKRRKQWSFYQVLEGQLKENNELKRIEEEKKRMEDRKLEEKIEQEQVNLVEMGKKYLMEKHEEMLGELYRKRALEMWKAKRKELDGKRAEIFRKIQEELAKDLERLENPDMALDEAPELKDTEMKDLDNPPFTSLKVSPFHSRLTQSQQIINQSIDLPQDPNNQSFQNNSFSILKSQKSLNLDPTSTIHLSNKPSEAMSISSEKIPEDPAPNPFPARIRQPPGGISTMSEHFTYTFTIPEQVAITDLPRIGYREDLEKLDICSSLLWEEILRRVFRKITPKKTWEIMNKDLSGHVFDDLFENFDEKRNLNKNLQIPFNKVVETLVFEPVRMQAKMIDKACVHLFVRKLKIMEHLKALKRYALLEAGDTIDLFLNTIFSMNFSGNMTAAWEGCLKMSSSRDDEYGENFRILVKANNLYRMQFHTVENIDLLSISYNAKGPLSLILSAEVQAQYSKAFCSLLRVKHVTSVLSNIKTFRVPVNHMFYRKIHLLRQKMQHFLDIYQGYIASEVHGTSWKYLTKGIAKANSIEEILKVHKEYLDLIMVRCFLEGKGLIVNEQLNMIFQLVMRFRNIVMEFDEFSLSRVEDVEDDFNSIHRFLFKMTQTMASKGNYPELFLRLDFNGFMTKKIEKERMNS</sequence>
<evidence type="ECO:0000256" key="3">
    <source>
        <dbReference type="ARBA" id="ARBA00022490"/>
    </source>
</evidence>
<comment type="caution">
    <text evidence="9">The sequence shown here is derived from an EMBL/GenBank/DDBJ whole genome shotgun (WGS) entry which is preliminary data.</text>
</comment>
<dbReference type="Gene3D" id="1.20.120.1900">
    <property type="entry name" value="Gamma-tubulin complex, C-terminal domain"/>
    <property type="match status" value="1"/>
</dbReference>
<dbReference type="Pfam" id="PF17681">
    <property type="entry name" value="GCP_N_terminal"/>
    <property type="match status" value="1"/>
</dbReference>
<dbReference type="GO" id="GO:0051321">
    <property type="term" value="P:meiotic cell cycle"/>
    <property type="evidence" value="ECO:0007669"/>
    <property type="project" value="TreeGrafter"/>
</dbReference>
<reference evidence="9 10" key="1">
    <citation type="submission" date="2016-11" db="EMBL/GenBank/DDBJ databases">
        <title>The macronuclear genome of Stentor coeruleus: a giant cell with tiny introns.</title>
        <authorList>
            <person name="Slabodnick M."/>
            <person name="Ruby J.G."/>
            <person name="Reiff S.B."/>
            <person name="Swart E.C."/>
            <person name="Gosai S."/>
            <person name="Prabakaran S."/>
            <person name="Witkowska E."/>
            <person name="Larue G.E."/>
            <person name="Fisher S."/>
            <person name="Freeman R.M."/>
            <person name="Gunawardena J."/>
            <person name="Chu W."/>
            <person name="Stover N.A."/>
            <person name="Gregory B.D."/>
            <person name="Nowacki M."/>
            <person name="Derisi J."/>
            <person name="Roy S.W."/>
            <person name="Marshall W.F."/>
            <person name="Sood P."/>
        </authorList>
    </citation>
    <scope>NUCLEOTIDE SEQUENCE [LARGE SCALE GENOMIC DNA]</scope>
    <source>
        <strain evidence="9">WM001</strain>
    </source>
</reference>
<evidence type="ECO:0000256" key="2">
    <source>
        <dbReference type="ARBA" id="ARBA00010337"/>
    </source>
</evidence>
<dbReference type="PANTHER" id="PTHR19302">
    <property type="entry name" value="GAMMA TUBULIN COMPLEX PROTEIN"/>
    <property type="match status" value="1"/>
</dbReference>
<evidence type="ECO:0000256" key="4">
    <source>
        <dbReference type="ARBA" id="ARBA00022701"/>
    </source>
</evidence>
<dbReference type="GO" id="GO:0031122">
    <property type="term" value="P:cytoplasmic microtubule organization"/>
    <property type="evidence" value="ECO:0007669"/>
    <property type="project" value="TreeGrafter"/>
</dbReference>
<evidence type="ECO:0000313" key="9">
    <source>
        <dbReference type="EMBL" id="OMJ96027.1"/>
    </source>
</evidence>
<evidence type="ECO:0000259" key="8">
    <source>
        <dbReference type="Pfam" id="PF17681"/>
    </source>
</evidence>
<keyword evidence="10" id="KW-1185">Reference proteome</keyword>
<dbReference type="InterPro" id="IPR040457">
    <property type="entry name" value="GCP_C"/>
</dbReference>
<dbReference type="EMBL" id="MPUH01000004">
    <property type="protein sequence ID" value="OMJ96027.1"/>
    <property type="molecule type" value="Genomic_DNA"/>
</dbReference>
<feature type="domain" description="Gamma tubulin complex component protein N-terminal" evidence="8">
    <location>
        <begin position="353"/>
        <end position="590"/>
    </location>
</feature>
<evidence type="ECO:0000313" key="10">
    <source>
        <dbReference type="Proteomes" id="UP000187209"/>
    </source>
</evidence>
<dbReference type="GO" id="GO:0000922">
    <property type="term" value="C:spindle pole"/>
    <property type="evidence" value="ECO:0007669"/>
    <property type="project" value="InterPro"/>
</dbReference>